<dbReference type="EMBL" id="CP130318">
    <property type="protein sequence ID" value="WNQ12419.1"/>
    <property type="molecule type" value="Genomic_DNA"/>
</dbReference>
<keyword evidence="5 7" id="KW-1133">Transmembrane helix</keyword>
<evidence type="ECO:0000259" key="8">
    <source>
        <dbReference type="Pfam" id="PF01757"/>
    </source>
</evidence>
<keyword evidence="10" id="KW-1185">Reference proteome</keyword>
<feature type="domain" description="Acyltransferase 3" evidence="8">
    <location>
        <begin position="8"/>
        <end position="337"/>
    </location>
</feature>
<dbReference type="GO" id="GO:0009246">
    <property type="term" value="P:enterobacterial common antigen biosynthetic process"/>
    <property type="evidence" value="ECO:0007669"/>
    <property type="project" value="TreeGrafter"/>
</dbReference>
<keyword evidence="9" id="KW-0808">Transferase</keyword>
<accession>A0AA96RIP8</accession>
<dbReference type="PANTHER" id="PTHR40074">
    <property type="entry name" value="O-ACETYLTRANSFERASE WECH"/>
    <property type="match status" value="1"/>
</dbReference>
<dbReference type="Pfam" id="PF01757">
    <property type="entry name" value="Acyl_transf_3"/>
    <property type="match status" value="1"/>
</dbReference>
<feature type="transmembrane region" description="Helical" evidence="7">
    <location>
        <begin position="220"/>
        <end position="239"/>
    </location>
</feature>
<dbReference type="RefSeq" id="WP_315606196.1">
    <property type="nucleotide sequence ID" value="NZ_CP130318.1"/>
</dbReference>
<keyword evidence="9" id="KW-0012">Acyltransferase</keyword>
<evidence type="ECO:0000313" key="10">
    <source>
        <dbReference type="Proteomes" id="UP001305702"/>
    </source>
</evidence>
<evidence type="ECO:0000256" key="7">
    <source>
        <dbReference type="SAM" id="Phobius"/>
    </source>
</evidence>
<feature type="transmembrane region" description="Helical" evidence="7">
    <location>
        <begin position="164"/>
        <end position="184"/>
    </location>
</feature>
<evidence type="ECO:0000256" key="1">
    <source>
        <dbReference type="ARBA" id="ARBA00004651"/>
    </source>
</evidence>
<sequence length="352" mass="41146">MAKAKIMELDLVRAIAILAVLMIHGTSEASYYIPVGSRSQIFYLALNKFSNFAVPLFLLLSGVVLFYRYSDKWSGREALAFYGKRIKFVVIPYLIWSFFYYIYNQWIVHYSFADVKLDGWDFLKKLQWADTSYHLYFIIIIVQLYLLFPVLMTLVRWRPVIGRYLIVIGLAVQVGYFLYHFYVHPFEHRASLWFNYIAVFCVGGYMGLNYEKIRQAERNLWWVFGLTVFIGYSLLMYFVLANQHINFGQPIYELLFNGYAVCVAFSFLWIGRKLLKFSKVTSALTSIGAASFAIYFMHPAVLSWWRTAFVYPVGSLAYHAATWVGFLLSLFVPWGIALLLKRWKGAWVLFGR</sequence>
<dbReference type="PANTHER" id="PTHR40074:SF2">
    <property type="entry name" value="O-ACETYLTRANSFERASE WECH"/>
    <property type="match status" value="1"/>
</dbReference>
<dbReference type="GO" id="GO:0005886">
    <property type="term" value="C:plasma membrane"/>
    <property type="evidence" value="ECO:0007669"/>
    <property type="project" value="UniProtKB-SubCell"/>
</dbReference>
<protein>
    <submittedName>
        <fullName evidence="9">Acyltransferase</fullName>
        <ecNumber evidence="9">2.3.1.-</ecNumber>
    </submittedName>
</protein>
<evidence type="ECO:0000256" key="3">
    <source>
        <dbReference type="ARBA" id="ARBA00022475"/>
    </source>
</evidence>
<evidence type="ECO:0000313" key="9">
    <source>
        <dbReference type="EMBL" id="WNQ12419.1"/>
    </source>
</evidence>
<feature type="transmembrane region" description="Helical" evidence="7">
    <location>
        <begin position="190"/>
        <end position="208"/>
    </location>
</feature>
<dbReference type="AlphaFoldDB" id="A0AA96RIP8"/>
<evidence type="ECO:0000256" key="4">
    <source>
        <dbReference type="ARBA" id="ARBA00022692"/>
    </source>
</evidence>
<feature type="transmembrane region" description="Helical" evidence="7">
    <location>
        <begin position="90"/>
        <end position="113"/>
    </location>
</feature>
<keyword evidence="4 7" id="KW-0812">Transmembrane</keyword>
<evidence type="ECO:0000256" key="6">
    <source>
        <dbReference type="ARBA" id="ARBA00023136"/>
    </source>
</evidence>
<reference evidence="9 10" key="1">
    <citation type="submission" date="2022-02" db="EMBL/GenBank/DDBJ databases">
        <title>Paenibacillus sp. MBLB1776 Whole Genome Shotgun Sequencing.</title>
        <authorList>
            <person name="Hwang C.Y."/>
            <person name="Cho E.-S."/>
            <person name="Seo M.-J."/>
        </authorList>
    </citation>
    <scope>NUCLEOTIDE SEQUENCE [LARGE SCALE GENOMIC DNA]</scope>
    <source>
        <strain evidence="9 10">MBLB1776</strain>
    </source>
</reference>
<proteinExistence type="inferred from homology"/>
<dbReference type="Proteomes" id="UP001305702">
    <property type="component" value="Chromosome"/>
</dbReference>
<feature type="transmembrane region" description="Helical" evidence="7">
    <location>
        <begin position="52"/>
        <end position="69"/>
    </location>
</feature>
<feature type="transmembrane region" description="Helical" evidence="7">
    <location>
        <begin position="317"/>
        <end position="340"/>
    </location>
</feature>
<feature type="transmembrane region" description="Helical" evidence="7">
    <location>
        <begin position="283"/>
        <end position="305"/>
    </location>
</feature>
<gene>
    <name evidence="9" type="ORF">MJA45_05045</name>
</gene>
<feature type="transmembrane region" description="Helical" evidence="7">
    <location>
        <begin position="133"/>
        <end position="152"/>
    </location>
</feature>
<dbReference type="EC" id="2.3.1.-" evidence="9"/>
<comment type="similarity">
    <text evidence="2">Belongs to the acyltransferase 3 family.</text>
</comment>
<dbReference type="InterPro" id="IPR002656">
    <property type="entry name" value="Acyl_transf_3_dom"/>
</dbReference>
<comment type="subcellular location">
    <subcellularLocation>
        <location evidence="1">Cell membrane</location>
        <topology evidence="1">Multi-pass membrane protein</topology>
    </subcellularLocation>
</comment>
<keyword evidence="3" id="KW-1003">Cell membrane</keyword>
<feature type="transmembrane region" description="Helical" evidence="7">
    <location>
        <begin position="12"/>
        <end position="32"/>
    </location>
</feature>
<organism evidence="9 10">
    <name type="scientific">Paenibacillus aurantius</name>
    <dbReference type="NCBI Taxonomy" id="2918900"/>
    <lineage>
        <taxon>Bacteria</taxon>
        <taxon>Bacillati</taxon>
        <taxon>Bacillota</taxon>
        <taxon>Bacilli</taxon>
        <taxon>Bacillales</taxon>
        <taxon>Paenibacillaceae</taxon>
        <taxon>Paenibacillus</taxon>
    </lineage>
</organism>
<evidence type="ECO:0000256" key="5">
    <source>
        <dbReference type="ARBA" id="ARBA00022989"/>
    </source>
</evidence>
<feature type="transmembrane region" description="Helical" evidence="7">
    <location>
        <begin position="251"/>
        <end position="271"/>
    </location>
</feature>
<dbReference type="GO" id="GO:0016413">
    <property type="term" value="F:O-acetyltransferase activity"/>
    <property type="evidence" value="ECO:0007669"/>
    <property type="project" value="TreeGrafter"/>
</dbReference>
<dbReference type="KEGG" id="paun:MJA45_05045"/>
<name>A0AA96RIP8_9BACL</name>
<keyword evidence="6 7" id="KW-0472">Membrane</keyword>
<evidence type="ECO:0000256" key="2">
    <source>
        <dbReference type="ARBA" id="ARBA00007400"/>
    </source>
</evidence>